<dbReference type="InterPro" id="IPR036249">
    <property type="entry name" value="Thioredoxin-like_sf"/>
</dbReference>
<dbReference type="PROSITE" id="PS00195">
    <property type="entry name" value="GLUTAREDOXIN_1"/>
    <property type="match status" value="1"/>
</dbReference>
<gene>
    <name evidence="2" type="ORF">ACFQMK_05450</name>
</gene>
<accession>A0ABD5YF04</accession>
<evidence type="ECO:0000259" key="1">
    <source>
        <dbReference type="PROSITE" id="PS50404"/>
    </source>
</evidence>
<dbReference type="PROSITE" id="PS51354">
    <property type="entry name" value="GLUTAREDOXIN_2"/>
    <property type="match status" value="1"/>
</dbReference>
<evidence type="ECO:0000313" key="3">
    <source>
        <dbReference type="Proteomes" id="UP001596390"/>
    </source>
</evidence>
<sequence length="79" mass="8769">MSLRLYALDGCPWCEKVSDALDDAGIEYEAEWVDALHSDRDAVKRVSGQRGVPVLVVEERGVTMAESANILEYVERTLA</sequence>
<feature type="domain" description="GST N-terminal" evidence="1">
    <location>
        <begin position="1"/>
        <end position="79"/>
    </location>
</feature>
<organism evidence="2 3">
    <name type="scientific">Halorubrum yunnanense</name>
    <dbReference type="NCBI Taxonomy" id="1526162"/>
    <lineage>
        <taxon>Archaea</taxon>
        <taxon>Methanobacteriati</taxon>
        <taxon>Methanobacteriota</taxon>
        <taxon>Stenosarchaea group</taxon>
        <taxon>Halobacteria</taxon>
        <taxon>Halobacteriales</taxon>
        <taxon>Haloferacaceae</taxon>
        <taxon>Halorubrum</taxon>
    </lineage>
</organism>
<dbReference type="AlphaFoldDB" id="A0ABD5YF04"/>
<dbReference type="InterPro" id="IPR011767">
    <property type="entry name" value="GLR_AS"/>
</dbReference>
<dbReference type="Gene3D" id="3.40.30.10">
    <property type="entry name" value="Glutaredoxin"/>
    <property type="match status" value="1"/>
</dbReference>
<dbReference type="PROSITE" id="PS50404">
    <property type="entry name" value="GST_NTER"/>
    <property type="match status" value="1"/>
</dbReference>
<evidence type="ECO:0000313" key="2">
    <source>
        <dbReference type="EMBL" id="MFC7186347.1"/>
    </source>
</evidence>
<name>A0ABD5YF04_9EURY</name>
<reference evidence="2 3" key="1">
    <citation type="journal article" date="2019" name="Int. J. Syst. Evol. Microbiol.">
        <title>The Global Catalogue of Microorganisms (GCM) 10K type strain sequencing project: providing services to taxonomists for standard genome sequencing and annotation.</title>
        <authorList>
            <consortium name="The Broad Institute Genomics Platform"/>
            <consortium name="The Broad Institute Genome Sequencing Center for Infectious Disease"/>
            <person name="Wu L."/>
            <person name="Ma J."/>
        </authorList>
    </citation>
    <scope>NUCLEOTIDE SEQUENCE [LARGE SCALE GENOMIC DNA]</scope>
    <source>
        <strain evidence="2 3">Q85</strain>
    </source>
</reference>
<proteinExistence type="predicted"/>
<dbReference type="Proteomes" id="UP001596390">
    <property type="component" value="Unassembled WGS sequence"/>
</dbReference>
<dbReference type="RefSeq" id="WP_267663310.1">
    <property type="nucleotide sequence ID" value="NZ_JAODIX010000023.1"/>
</dbReference>
<dbReference type="InterPro" id="IPR004045">
    <property type="entry name" value="Glutathione_S-Trfase_N"/>
</dbReference>
<protein>
    <submittedName>
        <fullName evidence="2">Glutaredoxin family protein</fullName>
    </submittedName>
</protein>
<dbReference type="EMBL" id="JBHSZZ010000023">
    <property type="protein sequence ID" value="MFC7186347.1"/>
    <property type="molecule type" value="Genomic_DNA"/>
</dbReference>
<comment type="caution">
    <text evidence="2">The sequence shown here is derived from an EMBL/GenBank/DDBJ whole genome shotgun (WGS) entry which is preliminary data.</text>
</comment>
<dbReference type="CDD" id="cd02976">
    <property type="entry name" value="NrdH"/>
    <property type="match status" value="1"/>
</dbReference>
<keyword evidence="3" id="KW-1185">Reference proteome</keyword>
<dbReference type="Pfam" id="PF13409">
    <property type="entry name" value="GST_N_2"/>
    <property type="match status" value="1"/>
</dbReference>
<dbReference type="SUPFAM" id="SSF52833">
    <property type="entry name" value="Thioredoxin-like"/>
    <property type="match status" value="1"/>
</dbReference>